<dbReference type="GO" id="GO:0006508">
    <property type="term" value="P:proteolysis"/>
    <property type="evidence" value="ECO:0007669"/>
    <property type="project" value="UniProtKB-KW"/>
</dbReference>
<dbReference type="PIRSF" id="PIRSF001522">
    <property type="entry name" value="Peptidase_A26"/>
    <property type="match status" value="1"/>
</dbReference>
<evidence type="ECO:0000256" key="1">
    <source>
        <dbReference type="PIRSR" id="PIRSR001522-1"/>
    </source>
</evidence>
<feature type="active site" evidence="1">
    <location>
        <position position="230"/>
    </location>
</feature>
<dbReference type="EMBL" id="JACVVX010000004">
    <property type="protein sequence ID" value="MBD0415797.1"/>
    <property type="molecule type" value="Genomic_DNA"/>
</dbReference>
<feature type="active site" evidence="1">
    <location>
        <position position="102"/>
    </location>
</feature>
<evidence type="ECO:0000313" key="3">
    <source>
        <dbReference type="EMBL" id="MBD0415797.1"/>
    </source>
</evidence>
<dbReference type="GO" id="GO:0004190">
    <property type="term" value="F:aspartic-type endopeptidase activity"/>
    <property type="evidence" value="ECO:0007669"/>
    <property type="project" value="InterPro"/>
</dbReference>
<dbReference type="Pfam" id="PF01278">
    <property type="entry name" value="Omptin"/>
    <property type="match status" value="1"/>
</dbReference>
<comment type="caution">
    <text evidence="3">The sequence shown here is derived from an EMBL/GenBank/DDBJ whole genome shotgun (WGS) entry which is preliminary data.</text>
</comment>
<evidence type="ECO:0000256" key="2">
    <source>
        <dbReference type="SAM" id="SignalP"/>
    </source>
</evidence>
<dbReference type="SUPFAM" id="SSF69917">
    <property type="entry name" value="OMPT-like"/>
    <property type="match status" value="1"/>
</dbReference>
<sequence>MAAAGLGIAAVSQSAMAADQVDAVQYASAGNEVTFLGGVGYTWLKGNEVVYDGGGNRISHLIWETRAPVLTGSFNAEVSNGWRVAANGVVGFSGDSHMEDYDWLAPFAPGSNWEDWTHQSIHPDTKLDRYVNLDIALGRDFAINDSATINLHGGFKYTNVKWTAHGGSLVYSVNGFRDTVANFPDGQSIITFEQRYPGLFLGAEATVKSGAFTFSGLARGGFTISATDTDHHWLRSLRFEEKYDPIPFISLGAKADYAITEKAGVFVAANFEKYFRKKGDSTLYDIESGNEGPTYSDSAGMDFYSVTLSAGFKLAF</sequence>
<dbReference type="InterPro" id="IPR053724">
    <property type="entry name" value="OMP_A26_sf"/>
</dbReference>
<keyword evidence="2" id="KW-0732">Signal</keyword>
<keyword evidence="3" id="KW-0645">Protease</keyword>
<dbReference type="AlphaFoldDB" id="A0A8J6U8K6"/>
<feature type="active site" evidence="1">
    <location>
        <position position="232"/>
    </location>
</feature>
<keyword evidence="4" id="KW-1185">Reference proteome</keyword>
<protein>
    <submittedName>
        <fullName evidence="3">Omptin family outer membrane protease</fullName>
    </submittedName>
</protein>
<evidence type="ECO:0000313" key="4">
    <source>
        <dbReference type="Proteomes" id="UP000643405"/>
    </source>
</evidence>
<gene>
    <name evidence="3" type="ORF">ICI42_14135</name>
</gene>
<dbReference type="Gene3D" id="2.40.128.90">
    <property type="entry name" value="OMPT-like"/>
    <property type="match status" value="1"/>
</dbReference>
<dbReference type="InterPro" id="IPR020080">
    <property type="entry name" value="OM_adhesin/peptidase_omptin"/>
</dbReference>
<accession>A0A8J6U8K6</accession>
<dbReference type="PRINTS" id="PR00482">
    <property type="entry name" value="OMPTIN"/>
</dbReference>
<feature type="signal peptide" evidence="2">
    <location>
        <begin position="1"/>
        <end position="17"/>
    </location>
</feature>
<organism evidence="3 4">
    <name type="scientific">Oryzicola mucosus</name>
    <dbReference type="NCBI Taxonomy" id="2767425"/>
    <lineage>
        <taxon>Bacteria</taxon>
        <taxon>Pseudomonadati</taxon>
        <taxon>Pseudomonadota</taxon>
        <taxon>Alphaproteobacteria</taxon>
        <taxon>Hyphomicrobiales</taxon>
        <taxon>Phyllobacteriaceae</taxon>
        <taxon>Oryzicola</taxon>
    </lineage>
</organism>
<keyword evidence="3" id="KW-0378">Hydrolase</keyword>
<feature type="chain" id="PRO_5035241326" evidence="2">
    <location>
        <begin position="18"/>
        <end position="316"/>
    </location>
</feature>
<dbReference type="Proteomes" id="UP000643405">
    <property type="component" value="Unassembled WGS sequence"/>
</dbReference>
<reference evidence="3" key="1">
    <citation type="submission" date="2020-09" db="EMBL/GenBank/DDBJ databases">
        <title>Genome seq and assembly of Tianweitania sp.</title>
        <authorList>
            <person name="Chhetri G."/>
        </authorList>
    </citation>
    <scope>NUCLEOTIDE SEQUENCE</scope>
    <source>
        <strain evidence="3">Rool2</strain>
    </source>
</reference>
<feature type="active site" evidence="1">
    <location>
        <position position="100"/>
    </location>
</feature>
<dbReference type="InterPro" id="IPR000036">
    <property type="entry name" value="Peptidase_A26_omptin"/>
</dbReference>
<name>A0A8J6U8K6_9HYPH</name>
<dbReference type="GO" id="GO:0009279">
    <property type="term" value="C:cell outer membrane"/>
    <property type="evidence" value="ECO:0007669"/>
    <property type="project" value="InterPro"/>
</dbReference>
<proteinExistence type="predicted"/>